<feature type="domain" description="Glutamine amidotransferase type-2" evidence="3">
    <location>
        <begin position="2"/>
        <end position="216"/>
    </location>
</feature>
<name>X1AQR4_9ZZZZ</name>
<reference evidence="4" key="1">
    <citation type="journal article" date="2014" name="Front. Microbiol.">
        <title>High frequency of phylogenetically diverse reductive dehalogenase-homologous genes in deep subseafloor sedimentary metagenomes.</title>
        <authorList>
            <person name="Kawai M."/>
            <person name="Futagami T."/>
            <person name="Toyoda A."/>
            <person name="Takaki Y."/>
            <person name="Nishi S."/>
            <person name="Hori S."/>
            <person name="Arai W."/>
            <person name="Tsubouchi T."/>
            <person name="Morono Y."/>
            <person name="Uchiyama I."/>
            <person name="Ito T."/>
            <person name="Fujiyama A."/>
            <person name="Inagaki F."/>
            <person name="Takami H."/>
        </authorList>
    </citation>
    <scope>NUCLEOTIDE SEQUENCE</scope>
    <source>
        <strain evidence="4">Expedition CK06-06</strain>
    </source>
</reference>
<feature type="non-terminal residue" evidence="4">
    <location>
        <position position="330"/>
    </location>
</feature>
<dbReference type="PANTHER" id="PTHR11907">
    <property type="entry name" value="AMIDOPHOSPHORIBOSYLTRANSFERASE"/>
    <property type="match status" value="1"/>
</dbReference>
<evidence type="ECO:0000259" key="3">
    <source>
        <dbReference type="PROSITE" id="PS51278"/>
    </source>
</evidence>
<evidence type="ECO:0000313" key="4">
    <source>
        <dbReference type="EMBL" id="GAG62221.1"/>
    </source>
</evidence>
<dbReference type="AlphaFoldDB" id="X1AQR4"/>
<evidence type="ECO:0000256" key="2">
    <source>
        <dbReference type="ARBA" id="ARBA00022962"/>
    </source>
</evidence>
<dbReference type="GO" id="GO:0016740">
    <property type="term" value="F:transferase activity"/>
    <property type="evidence" value="ECO:0007669"/>
    <property type="project" value="UniProtKB-KW"/>
</dbReference>
<dbReference type="Gene3D" id="3.60.20.10">
    <property type="entry name" value="Glutamine Phosphoribosylpyrophosphate, subunit 1, domain 1"/>
    <property type="match status" value="1"/>
</dbReference>
<dbReference type="SUPFAM" id="SSF53271">
    <property type="entry name" value="PRTase-like"/>
    <property type="match status" value="1"/>
</dbReference>
<organism evidence="4">
    <name type="scientific">marine sediment metagenome</name>
    <dbReference type="NCBI Taxonomy" id="412755"/>
    <lineage>
        <taxon>unclassified sequences</taxon>
        <taxon>metagenomes</taxon>
        <taxon>ecological metagenomes</taxon>
    </lineage>
</organism>
<accession>X1AQR4</accession>
<gene>
    <name evidence="4" type="ORF">S01H4_20194</name>
</gene>
<protein>
    <recommendedName>
        <fullName evidence="3">Glutamine amidotransferase type-2 domain-containing protein</fullName>
    </recommendedName>
</protein>
<evidence type="ECO:0000256" key="1">
    <source>
        <dbReference type="ARBA" id="ARBA00022679"/>
    </source>
</evidence>
<dbReference type="InterPro" id="IPR029057">
    <property type="entry name" value="PRTase-like"/>
</dbReference>
<dbReference type="EMBL" id="BART01009059">
    <property type="protein sequence ID" value="GAG62221.1"/>
    <property type="molecule type" value="Genomic_DNA"/>
</dbReference>
<keyword evidence="1" id="KW-0808">Transferase</keyword>
<dbReference type="InterPro" id="IPR017932">
    <property type="entry name" value="GATase_2_dom"/>
</dbReference>
<dbReference type="SUPFAM" id="SSF56235">
    <property type="entry name" value="N-terminal nucleophile aminohydrolases (Ntn hydrolases)"/>
    <property type="match status" value="1"/>
</dbReference>
<dbReference type="Pfam" id="PF13537">
    <property type="entry name" value="GATase_7"/>
    <property type="match status" value="1"/>
</dbReference>
<dbReference type="PROSITE" id="PS51278">
    <property type="entry name" value="GATASE_TYPE_2"/>
    <property type="match status" value="1"/>
</dbReference>
<proteinExistence type="predicted"/>
<comment type="caution">
    <text evidence="4">The sequence shown here is derived from an EMBL/GenBank/DDBJ whole genome shotgun (WGS) entry which is preliminary data.</text>
</comment>
<keyword evidence="2" id="KW-0315">Glutamine amidotransferase</keyword>
<sequence length="330" mass="36391">MSGIFGIVSRQDCLDDLFHGTDYLSHLGTEYGGLAVFGEKIVRSIHTLRQSQFKSKFYDDYKTMHGNSGVGVITSREIQPVCLDSKFGQFAICTTGLIQNAEELASELRKKGVSFSEITGAGVNSTELVAKLIAEGKTIIEGINHVFSKIRGSCSILLLNNEGIYAVRDKFGYSPLVVGQKRGSWAVTSESSAFFNIGFKIKKYIWPGEIVLITPLGIDQKQKGTTVGQINSFLWIYSGFPASSYEGVNVEIVRERCGRYLAKNDNVKADMVAGVPDSGTTHAIGYSLESKIPFRRPLVKYTPGYDRSYTPPSPETRELVARMKLIPIKE</sequence>
<dbReference type="InterPro" id="IPR029055">
    <property type="entry name" value="Ntn_hydrolases_N"/>
</dbReference>